<organism evidence="2 3">
    <name type="scientific">Heterostelium pallidum (strain ATCC 26659 / Pp 5 / PN500)</name>
    <name type="common">Cellular slime mold</name>
    <name type="synonym">Polysphondylium pallidum</name>
    <dbReference type="NCBI Taxonomy" id="670386"/>
    <lineage>
        <taxon>Eukaryota</taxon>
        <taxon>Amoebozoa</taxon>
        <taxon>Evosea</taxon>
        <taxon>Eumycetozoa</taxon>
        <taxon>Dictyostelia</taxon>
        <taxon>Acytosteliales</taxon>
        <taxon>Acytosteliaceae</taxon>
        <taxon>Heterostelium</taxon>
    </lineage>
</organism>
<feature type="region of interest" description="Disordered" evidence="1">
    <location>
        <begin position="1"/>
        <end position="28"/>
    </location>
</feature>
<accession>D3BBV7</accession>
<gene>
    <name evidence="2" type="ORF">PPL_05977</name>
</gene>
<feature type="compositionally biased region" description="Polar residues" evidence="1">
    <location>
        <begin position="1"/>
        <end position="25"/>
    </location>
</feature>
<dbReference type="InParanoid" id="D3BBV7"/>
<dbReference type="EMBL" id="ADBJ01000026">
    <property type="protein sequence ID" value="EFA81140.1"/>
    <property type="molecule type" value="Genomic_DNA"/>
</dbReference>
<proteinExistence type="predicted"/>
<comment type="caution">
    <text evidence="2">The sequence shown here is derived from an EMBL/GenBank/DDBJ whole genome shotgun (WGS) entry which is preliminary data.</text>
</comment>
<evidence type="ECO:0000256" key="1">
    <source>
        <dbReference type="SAM" id="MobiDB-lite"/>
    </source>
</evidence>
<evidence type="ECO:0000313" key="3">
    <source>
        <dbReference type="Proteomes" id="UP000001396"/>
    </source>
</evidence>
<keyword evidence="3" id="KW-1185">Reference proteome</keyword>
<dbReference type="GeneID" id="31361461"/>
<protein>
    <submittedName>
        <fullName evidence="2">Uncharacterized protein</fullName>
    </submittedName>
</protein>
<dbReference type="Proteomes" id="UP000001396">
    <property type="component" value="Unassembled WGS sequence"/>
</dbReference>
<sequence length="106" mass="12034">MDSSAAPTRSPVQTWTTTANQDQPTPIQPNLIVPADIEINPKLWYRIVPITIPVIGLNGVPTQCTQELWYELVVKEIPVMGPNNEPTHYRCHFILKETKENENNIN</sequence>
<name>D3BBV7_HETP5</name>
<reference evidence="2 3" key="1">
    <citation type="journal article" date="2011" name="Genome Res.">
        <title>Phylogeny-wide analysis of social amoeba genomes highlights ancient origins for complex intercellular communication.</title>
        <authorList>
            <person name="Heidel A.J."/>
            <person name="Lawal H.M."/>
            <person name="Felder M."/>
            <person name="Schilde C."/>
            <person name="Helps N.R."/>
            <person name="Tunggal B."/>
            <person name="Rivero F."/>
            <person name="John U."/>
            <person name="Schleicher M."/>
            <person name="Eichinger L."/>
            <person name="Platzer M."/>
            <person name="Noegel A.A."/>
            <person name="Schaap P."/>
            <person name="Gloeckner G."/>
        </authorList>
    </citation>
    <scope>NUCLEOTIDE SEQUENCE [LARGE SCALE GENOMIC DNA]</scope>
    <source>
        <strain evidence="3">ATCC 26659 / Pp 5 / PN500</strain>
    </source>
</reference>
<evidence type="ECO:0000313" key="2">
    <source>
        <dbReference type="EMBL" id="EFA81140.1"/>
    </source>
</evidence>
<dbReference type="RefSeq" id="XP_020433258.1">
    <property type="nucleotide sequence ID" value="XM_020576846.1"/>
</dbReference>
<dbReference type="AlphaFoldDB" id="D3BBV7"/>